<organism evidence="2">
    <name type="scientific">uncultured Caudovirales phage</name>
    <dbReference type="NCBI Taxonomy" id="2100421"/>
    <lineage>
        <taxon>Viruses</taxon>
        <taxon>Duplodnaviria</taxon>
        <taxon>Heunggongvirae</taxon>
        <taxon>Uroviricota</taxon>
        <taxon>Caudoviricetes</taxon>
        <taxon>Peduoviridae</taxon>
        <taxon>Maltschvirus</taxon>
        <taxon>Maltschvirus maltsch</taxon>
    </lineage>
</organism>
<keyword evidence="1" id="KW-0812">Transmembrane</keyword>
<protein>
    <submittedName>
        <fullName evidence="2">Uncharacterized protein</fullName>
    </submittedName>
</protein>
<keyword evidence="1" id="KW-1133">Transmembrane helix</keyword>
<name>A0A6J5MEM5_9CAUD</name>
<proteinExistence type="predicted"/>
<sequence length="420" mass="42996">MAGITIPLITEFKDVGIKQALKEFKKLETAGQKAQFVIKKAAVPAAAALAGVAAVIGSAVQAAIEDQAAQASLARQIKASTKATDKQIASVEDYIKSLGQSVAVSDDEARPALQALVVATKDVAKAQDLLNTAIDISAATGKDLATVSDALAKAYAGNMRGLQALSPELKAMIKDGASLEEVLATLETNFGGAGEAAASTAAGGMKKLGIAFNETKESIGMAFLPIMQKLLPVVQKFSAWAEKNPTLLAAVIASMGILAVSILAVNAAMLLNPAIAITAGIIALGVAVMAAYKKFETFRTIVNGVLNGIGKVVENFVNTWITLINAVIRAANLIPGVSIDPIGKVDIGTIGGSSTTAPVYDSGQMQAPDLSSNDRGMGGQAGAMSAITVNVQGADPQAVVNALQRYVRTSGPVPVNTRAM</sequence>
<accession>A0A6J5MEM5</accession>
<evidence type="ECO:0000256" key="1">
    <source>
        <dbReference type="SAM" id="Phobius"/>
    </source>
</evidence>
<dbReference type="EMBL" id="LR796454">
    <property type="protein sequence ID" value="CAB4145455.1"/>
    <property type="molecule type" value="Genomic_DNA"/>
</dbReference>
<feature type="transmembrane region" description="Helical" evidence="1">
    <location>
        <begin position="274"/>
        <end position="292"/>
    </location>
</feature>
<feature type="transmembrane region" description="Helical" evidence="1">
    <location>
        <begin position="246"/>
        <end position="268"/>
    </location>
</feature>
<gene>
    <name evidence="2" type="ORF">UFOVP492_13</name>
</gene>
<reference evidence="2" key="1">
    <citation type="submission" date="2020-04" db="EMBL/GenBank/DDBJ databases">
        <authorList>
            <person name="Chiriac C."/>
            <person name="Salcher M."/>
            <person name="Ghai R."/>
            <person name="Kavagutti S V."/>
        </authorList>
    </citation>
    <scope>NUCLEOTIDE SEQUENCE</scope>
</reference>
<keyword evidence="1" id="KW-0472">Membrane</keyword>
<evidence type="ECO:0000313" key="2">
    <source>
        <dbReference type="EMBL" id="CAB4145455.1"/>
    </source>
</evidence>